<sequence>MINGAHVIIYSTDAEADRAFFRDVLRYPSVDAGHGWLIFKLPPAEVAVHPADAASHELLLMCDDLDRTMSELTDLGVQFIQPLQQQRWGVLTAFRLPGGGTVGLYEPLHERPHNL</sequence>
<dbReference type="AlphaFoldDB" id="A0A841DRJ4"/>
<name>A0A841DRJ4_9ACTN</name>
<dbReference type="EMBL" id="JACHNF010000001">
    <property type="protein sequence ID" value="MBB5980529.1"/>
    <property type="molecule type" value="Genomic_DNA"/>
</dbReference>
<organism evidence="2 3">
    <name type="scientific">Kribbella solani</name>
    <dbReference type="NCBI Taxonomy" id="236067"/>
    <lineage>
        <taxon>Bacteria</taxon>
        <taxon>Bacillati</taxon>
        <taxon>Actinomycetota</taxon>
        <taxon>Actinomycetes</taxon>
        <taxon>Propionibacteriales</taxon>
        <taxon>Kribbellaceae</taxon>
        <taxon>Kribbella</taxon>
    </lineage>
</organism>
<reference evidence="2 3" key="1">
    <citation type="submission" date="2020-08" db="EMBL/GenBank/DDBJ databases">
        <title>Sequencing the genomes of 1000 actinobacteria strains.</title>
        <authorList>
            <person name="Klenk H.-P."/>
        </authorList>
    </citation>
    <scope>NUCLEOTIDE SEQUENCE [LARGE SCALE GENOMIC DNA]</scope>
    <source>
        <strain evidence="2 3">DSM 17294</strain>
    </source>
</reference>
<dbReference type="Proteomes" id="UP000558997">
    <property type="component" value="Unassembled WGS sequence"/>
</dbReference>
<accession>A0A841DRJ4</accession>
<gene>
    <name evidence="2" type="ORF">HDA44_003870</name>
</gene>
<comment type="caution">
    <text evidence="2">The sequence shown here is derived from an EMBL/GenBank/DDBJ whole genome shotgun (WGS) entry which is preliminary data.</text>
</comment>
<keyword evidence="2" id="KW-0223">Dioxygenase</keyword>
<dbReference type="GO" id="GO:0051213">
    <property type="term" value="F:dioxygenase activity"/>
    <property type="evidence" value="ECO:0007669"/>
    <property type="project" value="UniProtKB-KW"/>
</dbReference>
<keyword evidence="2" id="KW-0456">Lyase</keyword>
<keyword evidence="3" id="KW-1185">Reference proteome</keyword>
<protein>
    <submittedName>
        <fullName evidence="2">Catechol 2,3-dioxygenase-like lactoylglutathione lyase family enzyme</fullName>
    </submittedName>
</protein>
<dbReference type="SUPFAM" id="SSF54593">
    <property type="entry name" value="Glyoxalase/Bleomycin resistance protein/Dihydroxybiphenyl dioxygenase"/>
    <property type="match status" value="1"/>
</dbReference>
<evidence type="ECO:0000313" key="2">
    <source>
        <dbReference type="EMBL" id="MBB5980529.1"/>
    </source>
</evidence>
<dbReference type="InterPro" id="IPR029068">
    <property type="entry name" value="Glyas_Bleomycin-R_OHBP_Dase"/>
</dbReference>
<proteinExistence type="predicted"/>
<dbReference type="InterPro" id="IPR037523">
    <property type="entry name" value="VOC_core"/>
</dbReference>
<dbReference type="GO" id="GO:0016829">
    <property type="term" value="F:lyase activity"/>
    <property type="evidence" value="ECO:0007669"/>
    <property type="project" value="UniProtKB-KW"/>
</dbReference>
<keyword evidence="2" id="KW-0560">Oxidoreductase</keyword>
<dbReference type="Gene3D" id="3.10.180.10">
    <property type="entry name" value="2,3-Dihydroxybiphenyl 1,2-Dioxygenase, domain 1"/>
    <property type="match status" value="1"/>
</dbReference>
<dbReference type="RefSeq" id="WP_184836337.1">
    <property type="nucleotide sequence ID" value="NZ_BAAAVN010000003.1"/>
</dbReference>
<dbReference type="PROSITE" id="PS51819">
    <property type="entry name" value="VOC"/>
    <property type="match status" value="1"/>
</dbReference>
<evidence type="ECO:0000313" key="3">
    <source>
        <dbReference type="Proteomes" id="UP000558997"/>
    </source>
</evidence>
<evidence type="ECO:0000259" key="1">
    <source>
        <dbReference type="PROSITE" id="PS51819"/>
    </source>
</evidence>
<feature type="domain" description="VOC" evidence="1">
    <location>
        <begin position="3"/>
        <end position="107"/>
    </location>
</feature>